<dbReference type="EMBL" id="CAVNYO010000169">
    <property type="protein sequence ID" value="CAK5271083.1"/>
    <property type="molecule type" value="Genomic_DNA"/>
</dbReference>
<sequence>MSSVSLVGRTSAVKVAGEAVRVNFLAPLDTVRSMIDFPVVDSVDTLRAAVFHPMSAFTASLKSFYALARDGSGPGKGWFTNSIAGMLRASVSDLPPWWNTQSPVPVLDTLLQ</sequence>
<dbReference type="AlphaFoldDB" id="A0AAD2HAB2"/>
<protein>
    <submittedName>
        <fullName evidence="1">Uncharacterized protein</fullName>
    </submittedName>
</protein>
<reference evidence="1" key="1">
    <citation type="submission" date="2023-11" db="EMBL/GenBank/DDBJ databases">
        <authorList>
            <person name="De Vega J J."/>
            <person name="De Vega J J."/>
        </authorList>
    </citation>
    <scope>NUCLEOTIDE SEQUENCE</scope>
</reference>
<gene>
    <name evidence="1" type="ORF">MYCIT1_LOCUS15971</name>
</gene>
<evidence type="ECO:0000313" key="2">
    <source>
        <dbReference type="Proteomes" id="UP001295794"/>
    </source>
</evidence>
<name>A0AAD2HAB2_9AGAR</name>
<evidence type="ECO:0000313" key="1">
    <source>
        <dbReference type="EMBL" id="CAK5271083.1"/>
    </source>
</evidence>
<keyword evidence="2" id="KW-1185">Reference proteome</keyword>
<dbReference type="Proteomes" id="UP001295794">
    <property type="component" value="Unassembled WGS sequence"/>
</dbReference>
<comment type="caution">
    <text evidence="1">The sequence shown here is derived from an EMBL/GenBank/DDBJ whole genome shotgun (WGS) entry which is preliminary data.</text>
</comment>
<proteinExistence type="predicted"/>
<accession>A0AAD2HAB2</accession>
<organism evidence="1 2">
    <name type="scientific">Mycena citricolor</name>
    <dbReference type="NCBI Taxonomy" id="2018698"/>
    <lineage>
        <taxon>Eukaryota</taxon>
        <taxon>Fungi</taxon>
        <taxon>Dikarya</taxon>
        <taxon>Basidiomycota</taxon>
        <taxon>Agaricomycotina</taxon>
        <taxon>Agaricomycetes</taxon>
        <taxon>Agaricomycetidae</taxon>
        <taxon>Agaricales</taxon>
        <taxon>Marasmiineae</taxon>
        <taxon>Mycenaceae</taxon>
        <taxon>Mycena</taxon>
    </lineage>
</organism>